<keyword evidence="2" id="KW-0472">Membrane</keyword>
<evidence type="ECO:0000313" key="4">
    <source>
        <dbReference type="Proteomes" id="UP001296993"/>
    </source>
</evidence>
<proteinExistence type="predicted"/>
<feature type="region of interest" description="Disordered" evidence="1">
    <location>
        <begin position="135"/>
        <end position="156"/>
    </location>
</feature>
<dbReference type="EMBL" id="JAGIOF010000001">
    <property type="protein sequence ID" value="MBP2387277.1"/>
    <property type="molecule type" value="Genomic_DNA"/>
</dbReference>
<gene>
    <name evidence="3" type="ORF">JOF47_002788</name>
</gene>
<evidence type="ECO:0000256" key="2">
    <source>
        <dbReference type="SAM" id="Phobius"/>
    </source>
</evidence>
<organism evidence="3 4">
    <name type="scientific">Paeniglutamicibacter kerguelensis</name>
    <dbReference type="NCBI Taxonomy" id="254788"/>
    <lineage>
        <taxon>Bacteria</taxon>
        <taxon>Bacillati</taxon>
        <taxon>Actinomycetota</taxon>
        <taxon>Actinomycetes</taxon>
        <taxon>Micrococcales</taxon>
        <taxon>Micrococcaceae</taxon>
        <taxon>Paeniglutamicibacter</taxon>
    </lineage>
</organism>
<protein>
    <submittedName>
        <fullName evidence="3">Uncharacterized protein</fullName>
    </submittedName>
</protein>
<feature type="transmembrane region" description="Helical" evidence="2">
    <location>
        <begin position="12"/>
        <end position="35"/>
    </location>
</feature>
<keyword evidence="2" id="KW-0812">Transmembrane</keyword>
<sequence length="156" mass="16852">MYLPIDFLTPLLYVAGAVICAVFAIPLGISALVRWKKFRADADGLQTYARRKDLRVQSGVAIFCLVLVLAASITAAVGWNESTRNLGTNVEARYDVSDVTMTSWNGTWAVVDLVDGRGRPASGIEVLVGPEHEPELLDPAIETGPADDAEPVLELR</sequence>
<feature type="transmembrane region" description="Helical" evidence="2">
    <location>
        <begin position="56"/>
        <end position="79"/>
    </location>
</feature>
<keyword evidence="2" id="KW-1133">Transmembrane helix</keyword>
<keyword evidence="4" id="KW-1185">Reference proteome</keyword>
<dbReference type="RefSeq" id="WP_209999458.1">
    <property type="nucleotide sequence ID" value="NZ_BAAAJY010000005.1"/>
</dbReference>
<accession>A0ABS4XFQ2</accession>
<name>A0ABS4XFQ2_9MICC</name>
<dbReference type="Proteomes" id="UP001296993">
    <property type="component" value="Unassembled WGS sequence"/>
</dbReference>
<evidence type="ECO:0000313" key="3">
    <source>
        <dbReference type="EMBL" id="MBP2387277.1"/>
    </source>
</evidence>
<evidence type="ECO:0000256" key="1">
    <source>
        <dbReference type="SAM" id="MobiDB-lite"/>
    </source>
</evidence>
<feature type="compositionally biased region" description="Acidic residues" evidence="1">
    <location>
        <begin position="145"/>
        <end position="156"/>
    </location>
</feature>
<reference evidence="3 4" key="1">
    <citation type="submission" date="2021-03" db="EMBL/GenBank/DDBJ databases">
        <title>Sequencing the genomes of 1000 actinobacteria strains.</title>
        <authorList>
            <person name="Klenk H.-P."/>
        </authorList>
    </citation>
    <scope>NUCLEOTIDE SEQUENCE [LARGE SCALE GENOMIC DNA]</scope>
    <source>
        <strain evidence="3 4">DSM 15797</strain>
    </source>
</reference>
<comment type="caution">
    <text evidence="3">The sequence shown here is derived from an EMBL/GenBank/DDBJ whole genome shotgun (WGS) entry which is preliminary data.</text>
</comment>